<reference evidence="1" key="2">
    <citation type="submission" date="2023-05" db="EMBL/GenBank/DDBJ databases">
        <authorList>
            <consortium name="Lawrence Berkeley National Laboratory"/>
            <person name="Steindorff A."/>
            <person name="Hensen N."/>
            <person name="Bonometti L."/>
            <person name="Westerberg I."/>
            <person name="Brannstrom I.O."/>
            <person name="Guillou S."/>
            <person name="Cros-Aarteil S."/>
            <person name="Calhoun S."/>
            <person name="Haridas S."/>
            <person name="Kuo A."/>
            <person name="Mondo S."/>
            <person name="Pangilinan J."/>
            <person name="Riley R."/>
            <person name="Labutti K."/>
            <person name="Andreopoulos B."/>
            <person name="Lipzen A."/>
            <person name="Chen C."/>
            <person name="Yanf M."/>
            <person name="Daum C."/>
            <person name="Ng V."/>
            <person name="Clum A."/>
            <person name="Ohm R."/>
            <person name="Martin F."/>
            <person name="Silar P."/>
            <person name="Natvig D."/>
            <person name="Lalanne C."/>
            <person name="Gautier V."/>
            <person name="Ament-Velasquez S.L."/>
            <person name="Kruys A."/>
            <person name="Hutchinson M.I."/>
            <person name="Powell A.J."/>
            <person name="Barry K."/>
            <person name="Miller A.N."/>
            <person name="Grigoriev I.V."/>
            <person name="Debuchy R."/>
            <person name="Gladieux P."/>
            <person name="Thoren M.H."/>
            <person name="Johannesson H."/>
        </authorList>
    </citation>
    <scope>NUCLEOTIDE SEQUENCE</scope>
    <source>
        <strain evidence="1">PSN293</strain>
    </source>
</reference>
<evidence type="ECO:0000313" key="2">
    <source>
        <dbReference type="Proteomes" id="UP001301769"/>
    </source>
</evidence>
<dbReference type="Gene3D" id="3.80.10.10">
    <property type="entry name" value="Ribonuclease Inhibitor"/>
    <property type="match status" value="1"/>
</dbReference>
<dbReference type="InterPro" id="IPR032675">
    <property type="entry name" value="LRR_dom_sf"/>
</dbReference>
<sequence>MLRWAALGSTRRVWSALTLQIRNWEQPDDGQAVLTTHVRLLLKICGASSGLPLFALLTSSLRLPAVIPPEPAPAVAAAPEPAAPPPPPVLIPPIDKIGPGVKDAYFFGNGSWDSNHRSHIGTATRHIKFGSEMKLTDTHILTILAFGPRVCKKLLSFTVIHDDVSHTAHNDAWGVHDSSLVALARACPSLSKVAIQGVRNAGDACLLAVYQHCPRLNFIEIRGWGRGCAPTETAFTALRDNPDWMPKLRKLRLSFSEDNKPVMKAMREMGKLRATLVVTSVIADQCKSWGD</sequence>
<name>A0AAN6Y051_9PEZI</name>
<dbReference type="AlphaFoldDB" id="A0AAN6Y051"/>
<reference evidence="1" key="1">
    <citation type="journal article" date="2023" name="Mol. Phylogenet. Evol.">
        <title>Genome-scale phylogeny and comparative genomics of the fungal order Sordariales.</title>
        <authorList>
            <person name="Hensen N."/>
            <person name="Bonometti L."/>
            <person name="Westerberg I."/>
            <person name="Brannstrom I.O."/>
            <person name="Guillou S."/>
            <person name="Cros-Aarteil S."/>
            <person name="Calhoun S."/>
            <person name="Haridas S."/>
            <person name="Kuo A."/>
            <person name="Mondo S."/>
            <person name="Pangilinan J."/>
            <person name="Riley R."/>
            <person name="LaButti K."/>
            <person name="Andreopoulos B."/>
            <person name="Lipzen A."/>
            <person name="Chen C."/>
            <person name="Yan M."/>
            <person name="Daum C."/>
            <person name="Ng V."/>
            <person name="Clum A."/>
            <person name="Steindorff A."/>
            <person name="Ohm R.A."/>
            <person name="Martin F."/>
            <person name="Silar P."/>
            <person name="Natvig D.O."/>
            <person name="Lalanne C."/>
            <person name="Gautier V."/>
            <person name="Ament-Velasquez S.L."/>
            <person name="Kruys A."/>
            <person name="Hutchinson M.I."/>
            <person name="Powell A.J."/>
            <person name="Barry K."/>
            <person name="Miller A.N."/>
            <person name="Grigoriev I.V."/>
            <person name="Debuchy R."/>
            <person name="Gladieux P."/>
            <person name="Hiltunen Thoren M."/>
            <person name="Johannesson H."/>
        </authorList>
    </citation>
    <scope>NUCLEOTIDE SEQUENCE</scope>
    <source>
        <strain evidence="1">PSN293</strain>
    </source>
</reference>
<keyword evidence="2" id="KW-1185">Reference proteome</keyword>
<evidence type="ECO:0000313" key="1">
    <source>
        <dbReference type="EMBL" id="KAK4208790.1"/>
    </source>
</evidence>
<dbReference type="Proteomes" id="UP001301769">
    <property type="component" value="Unassembled WGS sequence"/>
</dbReference>
<organism evidence="1 2">
    <name type="scientific">Rhypophila decipiens</name>
    <dbReference type="NCBI Taxonomy" id="261697"/>
    <lineage>
        <taxon>Eukaryota</taxon>
        <taxon>Fungi</taxon>
        <taxon>Dikarya</taxon>
        <taxon>Ascomycota</taxon>
        <taxon>Pezizomycotina</taxon>
        <taxon>Sordariomycetes</taxon>
        <taxon>Sordariomycetidae</taxon>
        <taxon>Sordariales</taxon>
        <taxon>Naviculisporaceae</taxon>
        <taxon>Rhypophila</taxon>
    </lineage>
</organism>
<protein>
    <submittedName>
        <fullName evidence="1">Uncharacterized protein</fullName>
    </submittedName>
</protein>
<proteinExistence type="predicted"/>
<gene>
    <name evidence="1" type="ORF">QBC37DRAFT_378737</name>
</gene>
<dbReference type="EMBL" id="MU858229">
    <property type="protein sequence ID" value="KAK4208790.1"/>
    <property type="molecule type" value="Genomic_DNA"/>
</dbReference>
<accession>A0AAN6Y051</accession>
<comment type="caution">
    <text evidence="1">The sequence shown here is derived from an EMBL/GenBank/DDBJ whole genome shotgun (WGS) entry which is preliminary data.</text>
</comment>